<dbReference type="GeneID" id="37221881"/>
<sequence>RFPPLRHLRPLFPFPSPHCLLLVVCHGICSHRSYIFPSFLPFLRCPSFAWSGVEPVSFLGPSSRHLGLSRQKVCIGRIGAWSATAVKGLLCIAPSPSPPYPRRTSVRVPCGGQVAIDKSI</sequence>
<organism evidence="1 2">
    <name type="scientific">Aspergillus ibericus CBS 121593</name>
    <dbReference type="NCBI Taxonomy" id="1448316"/>
    <lineage>
        <taxon>Eukaryota</taxon>
        <taxon>Fungi</taxon>
        <taxon>Dikarya</taxon>
        <taxon>Ascomycota</taxon>
        <taxon>Pezizomycotina</taxon>
        <taxon>Eurotiomycetes</taxon>
        <taxon>Eurotiomycetidae</taxon>
        <taxon>Eurotiales</taxon>
        <taxon>Aspergillaceae</taxon>
        <taxon>Aspergillus</taxon>
        <taxon>Aspergillus subgen. Circumdati</taxon>
    </lineage>
</organism>
<feature type="non-terminal residue" evidence="1">
    <location>
        <position position="1"/>
    </location>
</feature>
<accession>A0A395GUK0</accession>
<proteinExistence type="predicted"/>
<dbReference type="VEuPathDB" id="FungiDB:BO80DRAFT_386431"/>
<protein>
    <submittedName>
        <fullName evidence="1">Uncharacterized protein</fullName>
    </submittedName>
</protein>
<reference evidence="1 2" key="1">
    <citation type="submission" date="2018-02" db="EMBL/GenBank/DDBJ databases">
        <title>The genomes of Aspergillus section Nigri reveals drivers in fungal speciation.</title>
        <authorList>
            <consortium name="DOE Joint Genome Institute"/>
            <person name="Vesth T.C."/>
            <person name="Nybo J."/>
            <person name="Theobald S."/>
            <person name="Brandl J."/>
            <person name="Frisvad J.C."/>
            <person name="Nielsen K.F."/>
            <person name="Lyhne E.K."/>
            <person name="Kogle M.E."/>
            <person name="Kuo A."/>
            <person name="Riley R."/>
            <person name="Clum A."/>
            <person name="Nolan M."/>
            <person name="Lipzen A."/>
            <person name="Salamov A."/>
            <person name="Henrissat B."/>
            <person name="Wiebenga A."/>
            <person name="De vries R.P."/>
            <person name="Grigoriev I.V."/>
            <person name="Mortensen U.H."/>
            <person name="Andersen M.R."/>
            <person name="Baker S.E."/>
        </authorList>
    </citation>
    <scope>NUCLEOTIDE SEQUENCE [LARGE SCALE GENOMIC DNA]</scope>
    <source>
        <strain evidence="1 2">CBS 121593</strain>
    </source>
</reference>
<gene>
    <name evidence="1" type="ORF">BO80DRAFT_386431</name>
</gene>
<dbReference type="AlphaFoldDB" id="A0A395GUK0"/>
<dbReference type="EMBL" id="KZ824450">
    <property type="protein sequence ID" value="RAK98854.1"/>
    <property type="molecule type" value="Genomic_DNA"/>
</dbReference>
<dbReference type="RefSeq" id="XP_025573182.1">
    <property type="nucleotide sequence ID" value="XM_025717016.1"/>
</dbReference>
<keyword evidence="2" id="KW-1185">Reference proteome</keyword>
<dbReference type="Proteomes" id="UP000249402">
    <property type="component" value="Unassembled WGS sequence"/>
</dbReference>
<evidence type="ECO:0000313" key="1">
    <source>
        <dbReference type="EMBL" id="RAK98854.1"/>
    </source>
</evidence>
<evidence type="ECO:0000313" key="2">
    <source>
        <dbReference type="Proteomes" id="UP000249402"/>
    </source>
</evidence>
<name>A0A395GUK0_9EURO</name>